<accession>A0A072PSA5</accession>
<dbReference type="GO" id="GO:0005576">
    <property type="term" value="C:extracellular region"/>
    <property type="evidence" value="ECO:0007669"/>
    <property type="project" value="TreeGrafter"/>
</dbReference>
<dbReference type="GO" id="GO:0005975">
    <property type="term" value="P:carbohydrate metabolic process"/>
    <property type="evidence" value="ECO:0007669"/>
    <property type="project" value="InterPro"/>
</dbReference>
<evidence type="ECO:0000256" key="1">
    <source>
        <dbReference type="ARBA" id="ARBA00004191"/>
    </source>
</evidence>
<feature type="region of interest" description="Disordered" evidence="8">
    <location>
        <begin position="85"/>
        <end position="186"/>
    </location>
</feature>
<dbReference type="PANTHER" id="PTHR16631:SF14">
    <property type="entry name" value="FAMILY 17 GLUCOSIDASE SCW10-RELATED"/>
    <property type="match status" value="1"/>
</dbReference>
<sequence>MKALCLGLLAVSAQVGLAVPHGRFNAFIRRSDTNSPFQDHHQHRHPVRAVTTNTVVDVVTVTASNAVVWVDQNGVILSTEYHDKPPATSAATVPPTVTHTAPVQSGAPSSAPPSASSQPASSSQAANRQSSTAQGNARPSDQQTSPSYTPPFSTNYPSSNAPTSSAAPASNSPAGSAAPSSGGQNKVPADMSGLGICYELIDNAVQCRSKDTMNSDFALLKSQGFTKVRVYDIGCPLGDVAAAAGAQGLALIAGINTVSSVASDIAKLISMLQGNWGVVDTIVVGNEVVNTNSGAVGSVVAAIATARALLSAAGFSGHVVTVDTFIAHSNHPELCANSDYCAVNAHAFFDVNTLAEQAGDFVLNTAIGMVQKVANGKTIVVTESGWPHQGSPNGKAVPSVPNQQAAIGSLKSKVAGSGIGLFLFQAYDATYKQPGALGVEQFFGIYGH</sequence>
<dbReference type="GO" id="GO:0009986">
    <property type="term" value="C:cell surface"/>
    <property type="evidence" value="ECO:0007669"/>
    <property type="project" value="TreeGrafter"/>
</dbReference>
<evidence type="ECO:0000313" key="10">
    <source>
        <dbReference type="EMBL" id="KEF62647.1"/>
    </source>
</evidence>
<keyword evidence="11" id="KW-1185">Reference proteome</keyword>
<dbReference type="Pfam" id="PF00332">
    <property type="entry name" value="Glyco_hydro_17"/>
    <property type="match status" value="1"/>
</dbReference>
<evidence type="ECO:0000256" key="6">
    <source>
        <dbReference type="ARBA" id="ARBA00022801"/>
    </source>
</evidence>
<dbReference type="InterPro" id="IPR000490">
    <property type="entry name" value="Glyco_hydro_17"/>
</dbReference>
<dbReference type="AlphaFoldDB" id="A0A072PSA5"/>
<dbReference type="GO" id="GO:0042973">
    <property type="term" value="F:glucan endo-1,3-beta-D-glucosidase activity"/>
    <property type="evidence" value="ECO:0007669"/>
    <property type="project" value="TreeGrafter"/>
</dbReference>
<feature type="chain" id="PRO_5001681783" description="Murein transglycosylase" evidence="9">
    <location>
        <begin position="19"/>
        <end position="448"/>
    </location>
</feature>
<dbReference type="Proteomes" id="UP000027920">
    <property type="component" value="Unassembled WGS sequence"/>
</dbReference>
<evidence type="ECO:0000256" key="4">
    <source>
        <dbReference type="ARBA" id="ARBA00022525"/>
    </source>
</evidence>
<reference evidence="10 11" key="1">
    <citation type="submission" date="2013-03" db="EMBL/GenBank/DDBJ databases">
        <title>The Genome Sequence of Exophiala aquamarina CBS 119918.</title>
        <authorList>
            <consortium name="The Broad Institute Genomics Platform"/>
            <person name="Cuomo C."/>
            <person name="de Hoog S."/>
            <person name="Gorbushina A."/>
            <person name="Walker B."/>
            <person name="Young S.K."/>
            <person name="Zeng Q."/>
            <person name="Gargeya S."/>
            <person name="Fitzgerald M."/>
            <person name="Haas B."/>
            <person name="Abouelleil A."/>
            <person name="Allen A.W."/>
            <person name="Alvarado L."/>
            <person name="Arachchi H.M."/>
            <person name="Berlin A.M."/>
            <person name="Chapman S.B."/>
            <person name="Gainer-Dewar J."/>
            <person name="Goldberg J."/>
            <person name="Griggs A."/>
            <person name="Gujja S."/>
            <person name="Hansen M."/>
            <person name="Howarth C."/>
            <person name="Imamovic A."/>
            <person name="Ireland A."/>
            <person name="Larimer J."/>
            <person name="McCowan C."/>
            <person name="Murphy C."/>
            <person name="Pearson M."/>
            <person name="Poon T.W."/>
            <person name="Priest M."/>
            <person name="Roberts A."/>
            <person name="Saif S."/>
            <person name="Shea T."/>
            <person name="Sisk P."/>
            <person name="Sykes S."/>
            <person name="Wortman J."/>
            <person name="Nusbaum C."/>
            <person name="Birren B."/>
        </authorList>
    </citation>
    <scope>NUCLEOTIDE SEQUENCE [LARGE SCALE GENOMIC DNA]</scope>
    <source>
        <strain evidence="10 11">CBS 119918</strain>
    </source>
</reference>
<feature type="compositionally biased region" description="Low complexity" evidence="8">
    <location>
        <begin position="86"/>
        <end position="134"/>
    </location>
</feature>
<dbReference type="InterPro" id="IPR050732">
    <property type="entry name" value="Beta-glucan_modifiers"/>
</dbReference>
<dbReference type="PANTHER" id="PTHR16631">
    <property type="entry name" value="GLUCAN 1,3-BETA-GLUCOSIDASE"/>
    <property type="match status" value="1"/>
</dbReference>
<feature type="compositionally biased region" description="Low complexity" evidence="8">
    <location>
        <begin position="153"/>
        <end position="183"/>
    </location>
</feature>
<keyword evidence="6" id="KW-0378">Hydrolase</keyword>
<organism evidence="10 11">
    <name type="scientific">Exophiala aquamarina CBS 119918</name>
    <dbReference type="NCBI Taxonomy" id="1182545"/>
    <lineage>
        <taxon>Eukaryota</taxon>
        <taxon>Fungi</taxon>
        <taxon>Dikarya</taxon>
        <taxon>Ascomycota</taxon>
        <taxon>Pezizomycotina</taxon>
        <taxon>Eurotiomycetes</taxon>
        <taxon>Chaetothyriomycetidae</taxon>
        <taxon>Chaetothyriales</taxon>
        <taxon>Herpotrichiellaceae</taxon>
        <taxon>Exophiala</taxon>
    </lineage>
</organism>
<evidence type="ECO:0000313" key="11">
    <source>
        <dbReference type="Proteomes" id="UP000027920"/>
    </source>
</evidence>
<proteinExistence type="inferred from homology"/>
<dbReference type="RefSeq" id="XP_013265237.1">
    <property type="nucleotide sequence ID" value="XM_013409783.1"/>
</dbReference>
<name>A0A072PSA5_9EURO</name>
<evidence type="ECO:0000256" key="2">
    <source>
        <dbReference type="ARBA" id="ARBA00008773"/>
    </source>
</evidence>
<evidence type="ECO:0008006" key="12">
    <source>
        <dbReference type="Google" id="ProtNLM"/>
    </source>
</evidence>
<dbReference type="GeneID" id="25275571"/>
<comment type="caution">
    <text evidence="10">The sequence shown here is derived from an EMBL/GenBank/DDBJ whole genome shotgun (WGS) entry which is preliminary data.</text>
</comment>
<dbReference type="HOGENOM" id="CLU_027285_1_1_1"/>
<dbReference type="SUPFAM" id="SSF51445">
    <property type="entry name" value="(Trans)glycosidases"/>
    <property type="match status" value="1"/>
</dbReference>
<dbReference type="VEuPathDB" id="FungiDB:A1O9_00620"/>
<evidence type="ECO:0000256" key="8">
    <source>
        <dbReference type="SAM" id="MobiDB-lite"/>
    </source>
</evidence>
<gene>
    <name evidence="10" type="ORF">A1O9_00620</name>
</gene>
<keyword evidence="3" id="KW-0134">Cell wall</keyword>
<protein>
    <recommendedName>
        <fullName evidence="12">Murein transglycosylase</fullName>
    </recommendedName>
</protein>
<dbReference type="Gene3D" id="3.20.20.80">
    <property type="entry name" value="Glycosidases"/>
    <property type="match status" value="2"/>
</dbReference>
<feature type="compositionally biased region" description="Polar residues" evidence="8">
    <location>
        <begin position="135"/>
        <end position="152"/>
    </location>
</feature>
<evidence type="ECO:0000256" key="9">
    <source>
        <dbReference type="SAM" id="SignalP"/>
    </source>
</evidence>
<feature type="signal peptide" evidence="9">
    <location>
        <begin position="1"/>
        <end position="18"/>
    </location>
</feature>
<evidence type="ECO:0000256" key="3">
    <source>
        <dbReference type="ARBA" id="ARBA00022512"/>
    </source>
</evidence>
<comment type="subcellular location">
    <subcellularLocation>
        <location evidence="1">Secreted</location>
        <location evidence="1">Cell wall</location>
    </subcellularLocation>
</comment>
<dbReference type="InterPro" id="IPR017853">
    <property type="entry name" value="GH"/>
</dbReference>
<keyword evidence="5 9" id="KW-0732">Signal</keyword>
<dbReference type="STRING" id="1182545.A0A072PSA5"/>
<dbReference type="EMBL" id="AMGV01000001">
    <property type="protein sequence ID" value="KEF62647.1"/>
    <property type="molecule type" value="Genomic_DNA"/>
</dbReference>
<evidence type="ECO:0000256" key="5">
    <source>
        <dbReference type="ARBA" id="ARBA00022729"/>
    </source>
</evidence>
<dbReference type="GO" id="GO:0071555">
    <property type="term" value="P:cell wall organization"/>
    <property type="evidence" value="ECO:0007669"/>
    <property type="project" value="TreeGrafter"/>
</dbReference>
<dbReference type="OrthoDB" id="941679at2759"/>
<dbReference type="GO" id="GO:0009277">
    <property type="term" value="C:fungal-type cell wall"/>
    <property type="evidence" value="ECO:0007669"/>
    <property type="project" value="TreeGrafter"/>
</dbReference>
<comment type="similarity">
    <text evidence="2 7">Belongs to the glycosyl hydrolase 17 family.</text>
</comment>
<evidence type="ECO:0000256" key="7">
    <source>
        <dbReference type="RuleBase" id="RU004335"/>
    </source>
</evidence>
<keyword evidence="4" id="KW-0964">Secreted</keyword>